<dbReference type="HOGENOM" id="CLU_2551397_0_0_0"/>
<evidence type="ECO:0000313" key="3">
    <source>
        <dbReference type="Proteomes" id="UP000030700"/>
    </source>
</evidence>
<dbReference type="STRING" id="1499966.U14_01962"/>
<dbReference type="Proteomes" id="UP000030700">
    <property type="component" value="Unassembled WGS sequence"/>
</dbReference>
<feature type="region of interest" description="Disordered" evidence="1">
    <location>
        <begin position="62"/>
        <end position="82"/>
    </location>
</feature>
<dbReference type="AlphaFoldDB" id="A0A0S6VXY8"/>
<accession>A0A0S6VXY8</accession>
<dbReference type="EMBL" id="DF820456">
    <property type="protein sequence ID" value="GAK50729.1"/>
    <property type="molecule type" value="Genomic_DNA"/>
</dbReference>
<keyword evidence="3" id="KW-1185">Reference proteome</keyword>
<name>A0A0S6VXY8_9BACT</name>
<gene>
    <name evidence="2" type="ORF">U14_01962</name>
</gene>
<organism evidence="2">
    <name type="scientific">Candidatus Moduliflexus flocculans</name>
    <dbReference type="NCBI Taxonomy" id="1499966"/>
    <lineage>
        <taxon>Bacteria</taxon>
        <taxon>Candidatus Moduliflexota</taxon>
        <taxon>Candidatus Moduliflexia</taxon>
        <taxon>Candidatus Moduliflexales</taxon>
        <taxon>Candidatus Moduliflexaceae</taxon>
    </lineage>
</organism>
<proteinExistence type="predicted"/>
<evidence type="ECO:0000313" key="2">
    <source>
        <dbReference type="EMBL" id="GAK50729.1"/>
    </source>
</evidence>
<evidence type="ECO:0000256" key="1">
    <source>
        <dbReference type="SAM" id="MobiDB-lite"/>
    </source>
</evidence>
<sequence>MNFTSYIEKDSSYLQQPVISTNEIAQLRILARQSEQLRLNALTTHAIHKLMALDPEHRDQYAERLARNNNGNRDRGKTAWLN</sequence>
<protein>
    <submittedName>
        <fullName evidence="2">Uncharacterized protein</fullName>
    </submittedName>
</protein>
<reference evidence="2" key="1">
    <citation type="journal article" date="2015" name="PeerJ">
        <title>First genomic representation of candidate bacterial phylum KSB3 points to enhanced environmental sensing as a trigger of wastewater bulking.</title>
        <authorList>
            <person name="Sekiguchi Y."/>
            <person name="Ohashi A."/>
            <person name="Parks D.H."/>
            <person name="Yamauchi T."/>
            <person name="Tyson G.W."/>
            <person name="Hugenholtz P."/>
        </authorList>
    </citation>
    <scope>NUCLEOTIDE SEQUENCE [LARGE SCALE GENOMIC DNA]</scope>
</reference>